<evidence type="ECO:0000313" key="2">
    <source>
        <dbReference type="EMBL" id="MCC8633416.1"/>
    </source>
</evidence>
<protein>
    <recommendedName>
        <fullName evidence="4">DUF1515 domain-containing protein</fullName>
    </recommendedName>
</protein>
<organism evidence="2 3">
    <name type="scientific">Xanthomonas euvesicatoria pv. euvesicatoria</name>
    <dbReference type="NCBI Taxonomy" id="2753541"/>
    <lineage>
        <taxon>Bacteria</taxon>
        <taxon>Pseudomonadati</taxon>
        <taxon>Pseudomonadota</taxon>
        <taxon>Gammaproteobacteria</taxon>
        <taxon>Lysobacterales</taxon>
        <taxon>Lysobacteraceae</taxon>
        <taxon>Xanthomonas</taxon>
    </lineage>
</organism>
<keyword evidence="1" id="KW-0472">Membrane</keyword>
<proteinExistence type="predicted"/>
<name>A0ABS8LGD8_XANEU</name>
<accession>A0ABS8LGD8</accession>
<comment type="caution">
    <text evidence="2">The sequence shown here is derived from an EMBL/GenBank/DDBJ whole genome shotgun (WGS) entry which is preliminary data.</text>
</comment>
<dbReference type="RefSeq" id="WP_228995639.1">
    <property type="nucleotide sequence ID" value="NZ_JAJIUS010000001.1"/>
</dbReference>
<feature type="transmembrane region" description="Helical" evidence="1">
    <location>
        <begin position="132"/>
        <end position="153"/>
    </location>
</feature>
<evidence type="ECO:0008006" key="4">
    <source>
        <dbReference type="Google" id="ProtNLM"/>
    </source>
</evidence>
<dbReference type="Proteomes" id="UP001430605">
    <property type="component" value="Unassembled WGS sequence"/>
</dbReference>
<evidence type="ECO:0000256" key="1">
    <source>
        <dbReference type="SAM" id="Phobius"/>
    </source>
</evidence>
<gene>
    <name evidence="2" type="ORF">LN463_00015</name>
</gene>
<keyword evidence="1" id="KW-1133">Transmembrane helix</keyword>
<evidence type="ECO:0000313" key="3">
    <source>
        <dbReference type="Proteomes" id="UP001430605"/>
    </source>
</evidence>
<dbReference type="EMBL" id="JAJIUS010000001">
    <property type="protein sequence ID" value="MCC8633416.1"/>
    <property type="molecule type" value="Genomic_DNA"/>
</dbReference>
<reference evidence="2" key="1">
    <citation type="submission" date="2021-11" db="EMBL/GenBank/DDBJ databases">
        <title>Genome resources and taxonomic validation of 89 Xanthomonas strains.</title>
        <authorList>
            <person name="Tambong J.T."/>
        </authorList>
    </citation>
    <scope>NUCLEOTIDE SEQUENCE</scope>
    <source>
        <strain evidence="2">Xv 72</strain>
    </source>
</reference>
<sequence length="156" mass="16426">MADITPPPLTGREALLAELLGDAGRLIDDQQRTAAHVTSAAERLEAAGDRLADILQRMTAQADKIAAGIIAQAKPTTAPSAPVPATADTKAMYAMLRQEFISKALKDIEFIRASFDQLRKAHKPEAPALSPLWVALGGGVIGGAFTGLILAIVSRF</sequence>
<keyword evidence="3" id="KW-1185">Reference proteome</keyword>
<keyword evidence="1" id="KW-0812">Transmembrane</keyword>